<feature type="region of interest" description="Disordered" evidence="8">
    <location>
        <begin position="62"/>
        <end position="103"/>
    </location>
</feature>
<dbReference type="CDD" id="cd00086">
    <property type="entry name" value="homeodomain"/>
    <property type="match status" value="1"/>
</dbReference>
<comment type="subcellular location">
    <subcellularLocation>
        <location evidence="1 6 7">Nucleus</location>
    </subcellularLocation>
</comment>
<dbReference type="SMART" id="SM00389">
    <property type="entry name" value="HOX"/>
    <property type="match status" value="1"/>
</dbReference>
<evidence type="ECO:0000313" key="11">
    <source>
        <dbReference type="Proteomes" id="UP001369086"/>
    </source>
</evidence>
<proteinExistence type="predicted"/>
<keyword evidence="5 6" id="KW-0539">Nucleus</keyword>
<feature type="compositionally biased region" description="Polar residues" evidence="8">
    <location>
        <begin position="68"/>
        <end position="82"/>
    </location>
</feature>
<evidence type="ECO:0000256" key="2">
    <source>
        <dbReference type="ARBA" id="ARBA00022473"/>
    </source>
</evidence>
<dbReference type="Pfam" id="PF00046">
    <property type="entry name" value="Homeodomain"/>
    <property type="match status" value="1"/>
</dbReference>
<organism evidence="10 11">
    <name type="scientific">Huso huso</name>
    <name type="common">Beluga</name>
    <name type="synonym">Acipenser huso</name>
    <dbReference type="NCBI Taxonomy" id="61971"/>
    <lineage>
        <taxon>Eukaryota</taxon>
        <taxon>Metazoa</taxon>
        <taxon>Chordata</taxon>
        <taxon>Craniata</taxon>
        <taxon>Vertebrata</taxon>
        <taxon>Euteleostomi</taxon>
        <taxon>Actinopterygii</taxon>
        <taxon>Chondrostei</taxon>
        <taxon>Acipenseriformes</taxon>
        <taxon>Acipenseridae</taxon>
        <taxon>Huso</taxon>
    </lineage>
</organism>
<dbReference type="PROSITE" id="PS50071">
    <property type="entry name" value="HOMEOBOX_2"/>
    <property type="match status" value="1"/>
</dbReference>
<keyword evidence="4 6" id="KW-0371">Homeobox</keyword>
<reference evidence="10 11" key="1">
    <citation type="submission" date="2021-05" db="EMBL/GenBank/DDBJ databases">
        <authorList>
            <person name="Zahm M."/>
            <person name="Klopp C."/>
            <person name="Cabau C."/>
            <person name="Kuhl H."/>
            <person name="Suciu R."/>
            <person name="Ciorpac M."/>
            <person name="Holostenco D."/>
            <person name="Gessner J."/>
            <person name="Wuertz S."/>
            <person name="Hohne C."/>
            <person name="Stock M."/>
            <person name="Gislard M."/>
            <person name="Lluch J."/>
            <person name="Milhes M."/>
            <person name="Lampietro C."/>
            <person name="Lopez Roques C."/>
            <person name="Donnadieu C."/>
            <person name="Du K."/>
            <person name="Schartl M."/>
            <person name="Guiguen Y."/>
        </authorList>
    </citation>
    <scope>NUCLEOTIDE SEQUENCE [LARGE SCALE GENOMIC DNA]</scope>
    <source>
        <strain evidence="10">Hh-F2</strain>
        <tissue evidence="10">Blood</tissue>
    </source>
</reference>
<keyword evidence="11" id="KW-1185">Reference proteome</keyword>
<evidence type="ECO:0000256" key="3">
    <source>
        <dbReference type="ARBA" id="ARBA00023125"/>
    </source>
</evidence>
<dbReference type="Proteomes" id="UP001369086">
    <property type="component" value="Unassembled WGS sequence"/>
</dbReference>
<keyword evidence="2" id="KW-0217">Developmental protein</keyword>
<protein>
    <submittedName>
        <fullName evidence="10">Homeobox protein Mix.2-like</fullName>
    </submittedName>
</protein>
<dbReference type="SUPFAM" id="SSF46689">
    <property type="entry name" value="Homeodomain-like"/>
    <property type="match status" value="1"/>
</dbReference>
<feature type="domain" description="Homeobox" evidence="9">
    <location>
        <begin position="8"/>
        <end position="68"/>
    </location>
</feature>
<evidence type="ECO:0000256" key="7">
    <source>
        <dbReference type="RuleBase" id="RU000682"/>
    </source>
</evidence>
<dbReference type="EMBL" id="JAHFZB010000006">
    <property type="protein sequence ID" value="KAK6488887.1"/>
    <property type="molecule type" value="Genomic_DNA"/>
</dbReference>
<evidence type="ECO:0000313" key="10">
    <source>
        <dbReference type="EMBL" id="KAK6488887.1"/>
    </source>
</evidence>
<dbReference type="Gene3D" id="1.10.10.60">
    <property type="entry name" value="Homeodomain-like"/>
    <property type="match status" value="1"/>
</dbReference>
<dbReference type="PANTHER" id="PTHR45793:SF5">
    <property type="entry name" value="HOMEOTIC PROTEIN OCELLILESS"/>
    <property type="match status" value="1"/>
</dbReference>
<feature type="DNA-binding region" description="Homeobox" evidence="6">
    <location>
        <begin position="10"/>
        <end position="69"/>
    </location>
</feature>
<keyword evidence="3 6" id="KW-0238">DNA-binding</keyword>
<name>A0ABR0ZVP8_HUSHU</name>
<evidence type="ECO:0000256" key="4">
    <source>
        <dbReference type="ARBA" id="ARBA00023155"/>
    </source>
</evidence>
<evidence type="ECO:0000259" key="9">
    <source>
        <dbReference type="PROSITE" id="PS50071"/>
    </source>
</evidence>
<dbReference type="PANTHER" id="PTHR45793">
    <property type="entry name" value="HOMEOBOX PROTEIN"/>
    <property type="match status" value="1"/>
</dbReference>
<dbReference type="InterPro" id="IPR009057">
    <property type="entry name" value="Homeodomain-like_sf"/>
</dbReference>
<evidence type="ECO:0000256" key="8">
    <source>
        <dbReference type="SAM" id="MobiDB-lite"/>
    </source>
</evidence>
<feature type="compositionally biased region" description="Polar residues" evidence="8">
    <location>
        <begin position="91"/>
        <end position="103"/>
    </location>
</feature>
<gene>
    <name evidence="10" type="ORF">HHUSO_G7847</name>
</gene>
<evidence type="ECO:0000256" key="6">
    <source>
        <dbReference type="PROSITE-ProRule" id="PRU00108"/>
    </source>
</evidence>
<sequence length="326" mass="37116">MADNMAFLTHRRKRTNFTQQQLEVLENVFSSTMYPDIYLRERLEELTSLPESRIQVWFQNRRAKSRRQTTVSPSQRAQSRPNHSAIPFPQLENNPSQDFYSHSNLTTRNGYGSLSNVTDENIQPEQLITRNHHNAAHSLICVYNKVSAREEEKPFHENTVIAGTSNGLQSNILHYKAVAQILNFKSAPKALDLAWRNANKVQPNSMVEYDNYPPNKTIGPEMKVVIPPIPTPTNARSSPKRSVCPVQHGMHLESIRPCSFGHFSPIPKNGDSKDRWQLLFTLKGAAHRQMLELSTGKALTLVLQALYDFSQDGVLLFLNINVLFII</sequence>
<evidence type="ECO:0000256" key="1">
    <source>
        <dbReference type="ARBA" id="ARBA00004123"/>
    </source>
</evidence>
<comment type="caution">
    <text evidence="10">The sequence shown here is derived from an EMBL/GenBank/DDBJ whole genome shotgun (WGS) entry which is preliminary data.</text>
</comment>
<dbReference type="InterPro" id="IPR001356">
    <property type="entry name" value="HD"/>
</dbReference>
<accession>A0ABR0ZVP8</accession>
<evidence type="ECO:0000256" key="5">
    <source>
        <dbReference type="ARBA" id="ARBA00023242"/>
    </source>
</evidence>